<accession>A0A3S3U2R6</accession>
<dbReference type="AlphaFoldDB" id="A0A3S3U2R6"/>
<reference evidence="1 2" key="1">
    <citation type="submission" date="2019-01" db="EMBL/GenBank/DDBJ databases">
        <authorList>
            <person name="Chen W.-M."/>
        </authorList>
    </citation>
    <scope>NUCLEOTIDE SEQUENCE [LARGE SCALE GENOMIC DNA]</scope>
    <source>
        <strain evidence="1 2">TER-1</strain>
    </source>
</reference>
<name>A0A3S3U2R6_9HYPH</name>
<protein>
    <submittedName>
        <fullName evidence="1">Uncharacterized protein</fullName>
    </submittedName>
</protein>
<proteinExistence type="predicted"/>
<evidence type="ECO:0000313" key="2">
    <source>
        <dbReference type="Proteomes" id="UP000286997"/>
    </source>
</evidence>
<dbReference type="OrthoDB" id="7596059at2"/>
<keyword evidence="2" id="KW-1185">Reference proteome</keyword>
<comment type="caution">
    <text evidence="1">The sequence shown here is derived from an EMBL/GenBank/DDBJ whole genome shotgun (WGS) entry which is preliminary data.</text>
</comment>
<dbReference type="EMBL" id="SACP01000034">
    <property type="protein sequence ID" value="RVU14173.1"/>
    <property type="molecule type" value="Genomic_DNA"/>
</dbReference>
<gene>
    <name evidence="1" type="ORF">EOE48_24190</name>
</gene>
<dbReference type="RefSeq" id="WP_127733449.1">
    <property type="nucleotide sequence ID" value="NZ_SACP01000034.1"/>
</dbReference>
<organism evidence="1 2">
    <name type="scientific">Methylobacterium oryzihabitans</name>
    <dbReference type="NCBI Taxonomy" id="2499852"/>
    <lineage>
        <taxon>Bacteria</taxon>
        <taxon>Pseudomonadati</taxon>
        <taxon>Pseudomonadota</taxon>
        <taxon>Alphaproteobacteria</taxon>
        <taxon>Hyphomicrobiales</taxon>
        <taxon>Methylobacteriaceae</taxon>
        <taxon>Methylobacterium</taxon>
    </lineage>
</organism>
<evidence type="ECO:0000313" key="1">
    <source>
        <dbReference type="EMBL" id="RVU14173.1"/>
    </source>
</evidence>
<sequence length="200" mass="22827">MINLKDETRHVSVGQLSIFIYPWRQLEEDAQSGDLFTCHLVQEAKPLVDPDGYLPRLQSAFQFRSSYQDDIERAFDLGWYLVRFGDELTSALLAKRALWCIRTVLIARSAERRVPVFAPRQLAQQTPSKPARELLNARHHQPDGNSLRQALRSFLETEATSASLLVDAEKSVFLGRFVATSNKVALQTLKQHEKNRKGYS</sequence>
<dbReference type="Proteomes" id="UP000286997">
    <property type="component" value="Unassembled WGS sequence"/>
</dbReference>